<sequence>MNAPHRRLAALIALALLAGPAAAQNWQALGASGKGDELAVDEDSQVLNPAGISSARFRLTHAQAGTLGDRRAMPAGWLETIQFEARCSEGTSRQRTLNAIVSAGGRSQLLPGDNRPLAGPFTPPQPGTQAATMAAWLCTVPDNVEAAHRWQPILPGSQGDQIAVDAPSLRQGRDGIASGWFKLALAQPLADGDPLGRRPQTIVYRVEARCADQLARFTATRLFTGKDNQSPRFGAANHPLDTPYTPVDPGTAGAVMSSYLCPGNAQPSQAAAAEGKQS</sequence>
<reference evidence="3 4" key="1">
    <citation type="submission" date="2017-04" db="EMBL/GenBank/DDBJ databases">
        <authorList>
            <person name="Afonso C.L."/>
            <person name="Miller P.J."/>
            <person name="Scott M.A."/>
            <person name="Spackman E."/>
            <person name="Goraichik I."/>
            <person name="Dimitrov K.M."/>
            <person name="Suarez D.L."/>
            <person name="Swayne D.E."/>
        </authorList>
    </citation>
    <scope>NUCLEOTIDE SEQUENCE [LARGE SCALE GENOMIC DNA]</scope>
    <source>
        <strain evidence="3 4">DSM 23236</strain>
    </source>
</reference>
<name>A0A1W1XTS8_9NEIS</name>
<protein>
    <submittedName>
        <fullName evidence="3">Uncharacterized protein</fullName>
    </submittedName>
</protein>
<dbReference type="EMBL" id="FWXD01000016">
    <property type="protein sequence ID" value="SMC27297.1"/>
    <property type="molecule type" value="Genomic_DNA"/>
</dbReference>
<evidence type="ECO:0000256" key="2">
    <source>
        <dbReference type="SAM" id="SignalP"/>
    </source>
</evidence>
<organism evidence="3 4">
    <name type="scientific">Andreprevotia lacus DSM 23236</name>
    <dbReference type="NCBI Taxonomy" id="1121001"/>
    <lineage>
        <taxon>Bacteria</taxon>
        <taxon>Pseudomonadati</taxon>
        <taxon>Pseudomonadota</taxon>
        <taxon>Betaproteobacteria</taxon>
        <taxon>Neisseriales</taxon>
        <taxon>Chitinibacteraceae</taxon>
        <taxon>Andreprevotia</taxon>
    </lineage>
</organism>
<evidence type="ECO:0000256" key="1">
    <source>
        <dbReference type="SAM" id="MobiDB-lite"/>
    </source>
</evidence>
<keyword evidence="2" id="KW-0732">Signal</keyword>
<feature type="signal peptide" evidence="2">
    <location>
        <begin position="1"/>
        <end position="23"/>
    </location>
</feature>
<feature type="chain" id="PRO_5012980941" evidence="2">
    <location>
        <begin position="24"/>
        <end position="278"/>
    </location>
</feature>
<evidence type="ECO:0000313" key="3">
    <source>
        <dbReference type="EMBL" id="SMC27297.1"/>
    </source>
</evidence>
<dbReference type="RefSeq" id="WP_084091424.1">
    <property type="nucleotide sequence ID" value="NZ_FWXD01000016.1"/>
</dbReference>
<evidence type="ECO:0000313" key="4">
    <source>
        <dbReference type="Proteomes" id="UP000192761"/>
    </source>
</evidence>
<keyword evidence="4" id="KW-1185">Reference proteome</keyword>
<dbReference type="AlphaFoldDB" id="A0A1W1XTS8"/>
<accession>A0A1W1XTS8</accession>
<feature type="region of interest" description="Disordered" evidence="1">
    <location>
        <begin position="226"/>
        <end position="249"/>
    </location>
</feature>
<dbReference type="OrthoDB" id="9814204at2"/>
<dbReference type="Proteomes" id="UP000192761">
    <property type="component" value="Unassembled WGS sequence"/>
</dbReference>
<proteinExistence type="predicted"/>
<gene>
    <name evidence="3" type="ORF">SAMN02745857_02794</name>
</gene>